<evidence type="ECO:0000313" key="2">
    <source>
        <dbReference type="EMBL" id="CAD7654012.1"/>
    </source>
</evidence>
<dbReference type="OrthoDB" id="6411518at2759"/>
<dbReference type="Proteomes" id="UP000728032">
    <property type="component" value="Unassembled WGS sequence"/>
</dbReference>
<proteinExistence type="predicted"/>
<gene>
    <name evidence="2" type="ORF">ONB1V03_LOCUS10662</name>
</gene>
<dbReference type="PANTHER" id="PTHR43157:SF31">
    <property type="entry name" value="PHOSPHATIDYLINOSITOL-GLYCAN BIOSYNTHESIS CLASS F PROTEIN"/>
    <property type="match status" value="1"/>
</dbReference>
<dbReference type="GO" id="GO:0016491">
    <property type="term" value="F:oxidoreductase activity"/>
    <property type="evidence" value="ECO:0007669"/>
    <property type="project" value="UniProtKB-KW"/>
</dbReference>
<dbReference type="PANTHER" id="PTHR43157">
    <property type="entry name" value="PHOSPHATIDYLINOSITOL-GLYCAN BIOSYNTHESIS CLASS F PROTEIN-RELATED"/>
    <property type="match status" value="1"/>
</dbReference>
<dbReference type="InterPro" id="IPR002347">
    <property type="entry name" value="SDR_fam"/>
</dbReference>
<keyword evidence="3" id="KW-1185">Reference proteome</keyword>
<organism evidence="2">
    <name type="scientific">Oppiella nova</name>
    <dbReference type="NCBI Taxonomy" id="334625"/>
    <lineage>
        <taxon>Eukaryota</taxon>
        <taxon>Metazoa</taxon>
        <taxon>Ecdysozoa</taxon>
        <taxon>Arthropoda</taxon>
        <taxon>Chelicerata</taxon>
        <taxon>Arachnida</taxon>
        <taxon>Acari</taxon>
        <taxon>Acariformes</taxon>
        <taxon>Sarcoptiformes</taxon>
        <taxon>Oribatida</taxon>
        <taxon>Brachypylina</taxon>
        <taxon>Oppioidea</taxon>
        <taxon>Oppiidae</taxon>
        <taxon>Oppiella</taxon>
    </lineage>
</organism>
<evidence type="ECO:0000313" key="3">
    <source>
        <dbReference type="Proteomes" id="UP000728032"/>
    </source>
</evidence>
<keyword evidence="1" id="KW-0560">Oxidoreductase</keyword>
<dbReference type="AlphaFoldDB" id="A0A7R9QPT9"/>
<dbReference type="SUPFAM" id="SSF51735">
    <property type="entry name" value="NAD(P)-binding Rossmann-fold domains"/>
    <property type="match status" value="1"/>
</dbReference>
<sequence>MTCPEWQTEDGFEMQFGTNHLGHFLLTLHLIPLMSKVPGARIVTVASGAHKFGTIDMANINLKGNYDKDMAYFQSKLANVLFTRELAKRLKKSPFDINAYSLNPGAISTDLQRHTGQAEDSWFKRHFFLNPFMGSQTTLYCALDESLDNESGFYYE</sequence>
<dbReference type="EMBL" id="CAJPVJ010007396">
    <property type="protein sequence ID" value="CAG2171199.1"/>
    <property type="molecule type" value="Genomic_DNA"/>
</dbReference>
<accession>A0A7R9QPT9</accession>
<reference evidence="2" key="1">
    <citation type="submission" date="2020-11" db="EMBL/GenBank/DDBJ databases">
        <authorList>
            <person name="Tran Van P."/>
        </authorList>
    </citation>
    <scope>NUCLEOTIDE SEQUENCE</scope>
</reference>
<dbReference type="Gene3D" id="3.40.50.720">
    <property type="entry name" value="NAD(P)-binding Rossmann-like Domain"/>
    <property type="match status" value="1"/>
</dbReference>
<name>A0A7R9QPT9_9ACAR</name>
<dbReference type="InterPro" id="IPR036291">
    <property type="entry name" value="NAD(P)-bd_dom_sf"/>
</dbReference>
<dbReference type="Pfam" id="PF00106">
    <property type="entry name" value="adh_short"/>
    <property type="match status" value="1"/>
</dbReference>
<protein>
    <submittedName>
        <fullName evidence="2">Uncharacterized protein</fullName>
    </submittedName>
</protein>
<dbReference type="EMBL" id="OC922221">
    <property type="protein sequence ID" value="CAD7654012.1"/>
    <property type="molecule type" value="Genomic_DNA"/>
</dbReference>
<evidence type="ECO:0000256" key="1">
    <source>
        <dbReference type="ARBA" id="ARBA00023002"/>
    </source>
</evidence>